<sequence length="42" mass="4714">MTITRIMHGSSHISHALAFLESYYISIAIYLCPLIFISLTKG</sequence>
<reference evidence="2" key="1">
    <citation type="submission" date="2014-09" db="EMBL/GenBank/DDBJ databases">
        <authorList>
            <person name="Magalhaes I.L.F."/>
            <person name="Oliveira U."/>
            <person name="Santos F.R."/>
            <person name="Vidigal T.H.D.A."/>
            <person name="Brescovit A.D."/>
            <person name="Santos A.J."/>
        </authorList>
    </citation>
    <scope>NUCLEOTIDE SEQUENCE</scope>
    <source>
        <tissue evidence="2">Shoot tissue taken approximately 20 cm above the soil surface</tissue>
    </source>
</reference>
<keyword evidence="1" id="KW-0472">Membrane</keyword>
<name>A0A0A9AIP8_ARUDO</name>
<accession>A0A0A9AIP8</accession>
<protein>
    <submittedName>
        <fullName evidence="2">Uncharacterized protein</fullName>
    </submittedName>
</protein>
<evidence type="ECO:0000313" key="2">
    <source>
        <dbReference type="EMBL" id="JAD51021.1"/>
    </source>
</evidence>
<feature type="transmembrane region" description="Helical" evidence="1">
    <location>
        <begin position="23"/>
        <end position="40"/>
    </location>
</feature>
<dbReference type="EMBL" id="GBRH01246874">
    <property type="protein sequence ID" value="JAD51021.1"/>
    <property type="molecule type" value="Transcribed_RNA"/>
</dbReference>
<organism evidence="2">
    <name type="scientific">Arundo donax</name>
    <name type="common">Giant reed</name>
    <name type="synonym">Donax arundinaceus</name>
    <dbReference type="NCBI Taxonomy" id="35708"/>
    <lineage>
        <taxon>Eukaryota</taxon>
        <taxon>Viridiplantae</taxon>
        <taxon>Streptophyta</taxon>
        <taxon>Embryophyta</taxon>
        <taxon>Tracheophyta</taxon>
        <taxon>Spermatophyta</taxon>
        <taxon>Magnoliopsida</taxon>
        <taxon>Liliopsida</taxon>
        <taxon>Poales</taxon>
        <taxon>Poaceae</taxon>
        <taxon>PACMAD clade</taxon>
        <taxon>Arundinoideae</taxon>
        <taxon>Arundineae</taxon>
        <taxon>Arundo</taxon>
    </lineage>
</organism>
<evidence type="ECO:0000256" key="1">
    <source>
        <dbReference type="SAM" id="Phobius"/>
    </source>
</evidence>
<keyword evidence="1" id="KW-0812">Transmembrane</keyword>
<dbReference type="AlphaFoldDB" id="A0A0A9AIP8"/>
<proteinExistence type="predicted"/>
<reference evidence="2" key="2">
    <citation type="journal article" date="2015" name="Data Brief">
        <title>Shoot transcriptome of the giant reed, Arundo donax.</title>
        <authorList>
            <person name="Barrero R.A."/>
            <person name="Guerrero F.D."/>
            <person name="Moolhuijzen P."/>
            <person name="Goolsby J.A."/>
            <person name="Tidwell J."/>
            <person name="Bellgard S.E."/>
            <person name="Bellgard M.I."/>
        </authorList>
    </citation>
    <scope>NUCLEOTIDE SEQUENCE</scope>
    <source>
        <tissue evidence="2">Shoot tissue taken approximately 20 cm above the soil surface</tissue>
    </source>
</reference>
<keyword evidence="1" id="KW-1133">Transmembrane helix</keyword>